<feature type="transmembrane region" description="Helical" evidence="2">
    <location>
        <begin position="35"/>
        <end position="56"/>
    </location>
</feature>
<dbReference type="AlphaFoldDB" id="A0A1I2F8S2"/>
<keyword evidence="2" id="KW-0472">Membrane</keyword>
<dbReference type="STRING" id="1045775.SAMN05216378_4753"/>
<name>A0A1I2F8S2_9BACL</name>
<keyword evidence="4" id="KW-1185">Reference proteome</keyword>
<dbReference type="Pfam" id="PF11085">
    <property type="entry name" value="YqhR"/>
    <property type="match status" value="1"/>
</dbReference>
<feature type="transmembrane region" description="Helical" evidence="2">
    <location>
        <begin position="117"/>
        <end position="137"/>
    </location>
</feature>
<feature type="region of interest" description="Disordered" evidence="1">
    <location>
        <begin position="1"/>
        <end position="26"/>
    </location>
</feature>
<evidence type="ECO:0000313" key="3">
    <source>
        <dbReference type="EMBL" id="SFF01844.1"/>
    </source>
</evidence>
<dbReference type="InterPro" id="IPR024563">
    <property type="entry name" value="YqhR"/>
</dbReference>
<dbReference type="Proteomes" id="UP000198855">
    <property type="component" value="Unassembled WGS sequence"/>
</dbReference>
<keyword evidence="2" id="KW-1133">Transmembrane helix</keyword>
<evidence type="ECO:0000256" key="2">
    <source>
        <dbReference type="SAM" id="Phobius"/>
    </source>
</evidence>
<feature type="transmembrane region" description="Helical" evidence="2">
    <location>
        <begin position="83"/>
        <end position="105"/>
    </location>
</feature>
<protein>
    <submittedName>
        <fullName evidence="3">Conserved membrane protein YqhR</fullName>
    </submittedName>
</protein>
<evidence type="ECO:0000256" key="1">
    <source>
        <dbReference type="SAM" id="MobiDB-lite"/>
    </source>
</evidence>
<reference evidence="4" key="1">
    <citation type="submission" date="2016-10" db="EMBL/GenBank/DDBJ databases">
        <authorList>
            <person name="Varghese N."/>
            <person name="Submissions S."/>
        </authorList>
    </citation>
    <scope>NUCLEOTIDE SEQUENCE [LARGE SCALE GENOMIC DNA]</scope>
    <source>
        <strain evidence="4">CGMCC 1.10784</strain>
    </source>
</reference>
<organism evidence="3 4">
    <name type="scientific">Paenibacillus catalpae</name>
    <dbReference type="NCBI Taxonomy" id="1045775"/>
    <lineage>
        <taxon>Bacteria</taxon>
        <taxon>Bacillati</taxon>
        <taxon>Bacillota</taxon>
        <taxon>Bacilli</taxon>
        <taxon>Bacillales</taxon>
        <taxon>Paenibacillaceae</taxon>
        <taxon>Paenibacillus</taxon>
    </lineage>
</organism>
<feature type="transmembrane region" description="Helical" evidence="2">
    <location>
        <begin position="149"/>
        <end position="168"/>
    </location>
</feature>
<dbReference type="EMBL" id="FOMT01000005">
    <property type="protein sequence ID" value="SFF01844.1"/>
    <property type="molecule type" value="Genomic_DNA"/>
</dbReference>
<evidence type="ECO:0000313" key="4">
    <source>
        <dbReference type="Proteomes" id="UP000198855"/>
    </source>
</evidence>
<accession>A0A1I2F8S2</accession>
<gene>
    <name evidence="3" type="ORF">SAMN05216378_4753</name>
</gene>
<dbReference type="RefSeq" id="WP_091188902.1">
    <property type="nucleotide sequence ID" value="NZ_FOMT01000005.1"/>
</dbReference>
<dbReference type="OrthoDB" id="2691442at2"/>
<sequence>MAASGAKENVRGNNQQTKSGHHSRQYEGEHQTNPWMFSSMIGFFAGLVWGVIRWLFYELKFTTELPGLLVDPFFKSSYLKTGWGIVIGIASYIVFSILASLLYKVLLGKLKGPWPGVFYGLGWWAVIFLLLGPALGISRQITVAGWNTLFSELCIFLLWGLFIGYSIAFEFTDEASREPIGAH</sequence>
<proteinExistence type="predicted"/>
<keyword evidence="2" id="KW-0812">Transmembrane</keyword>